<dbReference type="Proteomes" id="UP001203212">
    <property type="component" value="Unassembled WGS sequence"/>
</dbReference>
<reference evidence="2 3" key="1">
    <citation type="submission" date="2022-01" db="EMBL/GenBank/DDBJ databases">
        <title>Whole genome-based taxonomy of the Shewanellaceae.</title>
        <authorList>
            <person name="Martin-Rodriguez A.J."/>
        </authorList>
    </citation>
    <scope>NUCLEOTIDE SEQUENCE [LARGE SCALE GENOMIC DNA]</scope>
    <source>
        <strain evidence="2 3">JCM 17801</strain>
    </source>
</reference>
<dbReference type="EMBL" id="JAKILK010000011">
    <property type="protein sequence ID" value="MCL1118539.1"/>
    <property type="molecule type" value="Genomic_DNA"/>
</dbReference>
<feature type="chain" id="PRO_5045838380" evidence="1">
    <location>
        <begin position="20"/>
        <end position="182"/>
    </location>
</feature>
<keyword evidence="3" id="KW-1185">Reference proteome</keyword>
<dbReference type="RefSeq" id="WP_188843377.1">
    <property type="nucleotide sequence ID" value="NZ_BMOT01000013.1"/>
</dbReference>
<protein>
    <submittedName>
        <fullName evidence="2">Uncharacterized protein</fullName>
    </submittedName>
</protein>
<comment type="caution">
    <text evidence="2">The sequence shown here is derived from an EMBL/GenBank/DDBJ whole genome shotgun (WGS) entry which is preliminary data.</text>
</comment>
<proteinExistence type="predicted"/>
<organism evidence="2 3">
    <name type="scientific">Shewanella aestuarii</name>
    <dbReference type="NCBI Taxonomy" id="1028752"/>
    <lineage>
        <taxon>Bacteria</taxon>
        <taxon>Pseudomonadati</taxon>
        <taxon>Pseudomonadota</taxon>
        <taxon>Gammaproteobacteria</taxon>
        <taxon>Alteromonadales</taxon>
        <taxon>Shewanellaceae</taxon>
        <taxon>Shewanella</taxon>
    </lineage>
</organism>
<evidence type="ECO:0000256" key="1">
    <source>
        <dbReference type="SAM" id="SignalP"/>
    </source>
</evidence>
<feature type="signal peptide" evidence="1">
    <location>
        <begin position="1"/>
        <end position="19"/>
    </location>
</feature>
<sequence length="182" mass="20355">MKYIFLVILSFFISLQAEAKNCKKGQPCGNSCISWNKICRVDSSMTSVSIPSGNTKDSQSVILTLDKSDPRSENYIQYPTTADIAFGCDTSWLIIIDKYVLNFNEGEVISRGIGRIKSRLNEQGLEMSSVYEARLKSEFHNSISTPNLTSSMIHEIKTNPDSVKKLFVPQCILETQNQLSKG</sequence>
<evidence type="ECO:0000313" key="3">
    <source>
        <dbReference type="Proteomes" id="UP001203212"/>
    </source>
</evidence>
<accession>A0ABT0L480</accession>
<name>A0ABT0L480_9GAMM</name>
<evidence type="ECO:0000313" key="2">
    <source>
        <dbReference type="EMBL" id="MCL1118539.1"/>
    </source>
</evidence>
<keyword evidence="1" id="KW-0732">Signal</keyword>
<gene>
    <name evidence="2" type="ORF">L2689_14965</name>
</gene>